<dbReference type="AlphaFoldDB" id="A0A644Y6F7"/>
<reference evidence="1" key="1">
    <citation type="submission" date="2019-08" db="EMBL/GenBank/DDBJ databases">
        <authorList>
            <person name="Kucharzyk K."/>
            <person name="Murdoch R.W."/>
            <person name="Higgins S."/>
            <person name="Loffler F."/>
        </authorList>
    </citation>
    <scope>NUCLEOTIDE SEQUENCE</scope>
</reference>
<gene>
    <name evidence="1" type="ORF">SDC9_68209</name>
</gene>
<accession>A0A644Y6F7</accession>
<evidence type="ECO:0000313" key="1">
    <source>
        <dbReference type="EMBL" id="MPM21764.1"/>
    </source>
</evidence>
<comment type="caution">
    <text evidence="1">The sequence shown here is derived from an EMBL/GenBank/DDBJ whole genome shotgun (WGS) entry which is preliminary data.</text>
</comment>
<name>A0A644Y6F7_9ZZZZ</name>
<sequence>MDAALRIHAGVDAGDCAGGREVCGALGSRVHHLQPGMIHGRVGGVIHIAEVRHVVGLLDIHRDVQQREAALFLLAKADQRGLNLRRGHAGNRHDGDVSVLPERLQSGALARAVVLSGVRIGGDGEDGAVRAADKRQDQLGVSAAAQFKRHDGDGAGRRGNLLAVLVLCLLPYGGPALQNLHADQVGFPGADTDVIQRVRLQGEVFKRLHAVVQAGGDGDLAGLDVLRGADLGVGHVQSAGGVQRDDPVQNALHGGVCSRLSVEQLHHVAGAEAVRVFERQVRAADGQNLRFCLRGGENRDTHVLSPGAGICGSDPENARRERSGLGIAGYRAHDVGAGPAVCEELLNCVGEEARAAVRCLAQVTAEHPLVIGEIGDQLRLADGRPAFRKTDEAGRAGADALHGGCAGVILLHINAW</sequence>
<organism evidence="1">
    <name type="scientific">bioreactor metagenome</name>
    <dbReference type="NCBI Taxonomy" id="1076179"/>
    <lineage>
        <taxon>unclassified sequences</taxon>
        <taxon>metagenomes</taxon>
        <taxon>ecological metagenomes</taxon>
    </lineage>
</organism>
<dbReference type="EMBL" id="VSSQ01003660">
    <property type="protein sequence ID" value="MPM21764.1"/>
    <property type="molecule type" value="Genomic_DNA"/>
</dbReference>
<proteinExistence type="predicted"/>
<protein>
    <submittedName>
        <fullName evidence="1">Uncharacterized protein</fullName>
    </submittedName>
</protein>